<dbReference type="PANTHER" id="PTHR23084:SF263">
    <property type="entry name" value="MORN REPEAT-CONTAINING PROTEIN 1"/>
    <property type="match status" value="1"/>
</dbReference>
<dbReference type="AlphaFoldDB" id="A0A196SB94"/>
<comment type="caution">
    <text evidence="1">The sequence shown here is derived from an EMBL/GenBank/DDBJ whole genome shotgun (WGS) entry which is preliminary data.</text>
</comment>
<dbReference type="Proteomes" id="UP000078348">
    <property type="component" value="Unassembled WGS sequence"/>
</dbReference>
<reference evidence="1 2" key="1">
    <citation type="submission" date="2016-05" db="EMBL/GenBank/DDBJ databases">
        <title>Nuclear genome of Blastocystis sp. subtype 1 NandII.</title>
        <authorList>
            <person name="Gentekaki E."/>
            <person name="Curtis B."/>
            <person name="Stairs C."/>
            <person name="Eme L."/>
            <person name="Herman E."/>
            <person name="Klimes V."/>
            <person name="Arias M.C."/>
            <person name="Elias M."/>
            <person name="Hilliou F."/>
            <person name="Klute M."/>
            <person name="Malik S.-B."/>
            <person name="Pightling A."/>
            <person name="Rachubinski R."/>
            <person name="Salas D."/>
            <person name="Schlacht A."/>
            <person name="Suga H."/>
            <person name="Archibald J."/>
            <person name="Ball S.G."/>
            <person name="Clark G."/>
            <person name="Dacks J."/>
            <person name="Van Der Giezen M."/>
            <person name="Tsaousis A."/>
            <person name="Roger A."/>
        </authorList>
    </citation>
    <scope>NUCLEOTIDE SEQUENCE [LARGE SCALE GENOMIC DNA]</scope>
    <source>
        <strain evidence="2">ATCC 50177 / NandII</strain>
    </source>
</reference>
<dbReference type="SUPFAM" id="SSF82185">
    <property type="entry name" value="Histone H3 K4-specific methyltransferase SET7/9 N-terminal domain"/>
    <property type="match status" value="1"/>
</dbReference>
<sequence length="602" mass="67624">MDRNSDVQSIDDSISQNLTRDTFINPTPSIIYVDDDQIKLTYPSQFLIAGIEFENKEKREGRGKEIYGGEHSSDYLRCSWKNEAKNGEGLLYNGFGELLFRGTFENDYLEGFGYIYNDGAIVLKCMYKHSILQYSTMIECTQDHIVMVEKTPEGILRYRGGFDEETMEREGYGAEYENGILSLYGLYENSMLIQTLKRFNQGVMREYDKDDNMIYIGEYRDSLDDGYPREGDGREFENGVIVFHGHYHNGQREGPGTEFYPYGVARLKGVWSAGECVEEHELDRLGYYTHVKNDGRSTNCVRIVNGVETVSTRLRDIRISDGVGNSEMLKSFVLDSAKQVVSVVVGDGCFTNVTKVSLCGLPLLTSVKIGCDSFTHYDRGDQLPSTPVARAHCLRVHASLVVRDCPRLTELTAEMGSFSSFCVLDLKHLPALQDLRFGTATIGPVGTEAKSFCFFYATELILTDLPALEAVEIGCSAFTSLSTLSVSSTAACVPSRVDLPNLLTFTAGYGSCYGGCKHGMGQLNVYFGNLPRLCMLTLGVECMYNIDSLTLSFFPMLKEEGFHLSEETMHSLRYVRINERNKSFLKRFFSHYSQAEVIPGNY</sequence>
<evidence type="ECO:0000313" key="2">
    <source>
        <dbReference type="Proteomes" id="UP000078348"/>
    </source>
</evidence>
<dbReference type="Gene3D" id="2.20.110.10">
    <property type="entry name" value="Histone H3 K4-specific methyltransferase SET7/9 N-terminal domain"/>
    <property type="match status" value="2"/>
</dbReference>
<evidence type="ECO:0000313" key="1">
    <source>
        <dbReference type="EMBL" id="OAO13382.1"/>
    </source>
</evidence>
<gene>
    <name evidence="1" type="ORF">AV274_4940</name>
</gene>
<dbReference type="PANTHER" id="PTHR23084">
    <property type="entry name" value="PHOSPHATIDYLINOSITOL-4-PHOSPHATE 5-KINASE RELATED"/>
    <property type="match status" value="1"/>
</dbReference>
<name>A0A196SB94_BLAHN</name>
<accession>A0A196SB94</accession>
<keyword evidence="2" id="KW-1185">Reference proteome</keyword>
<proteinExistence type="predicted"/>
<dbReference type="OrthoDB" id="294378at2759"/>
<organism evidence="1 2">
    <name type="scientific">Blastocystis sp. subtype 1 (strain ATCC 50177 / NandII)</name>
    <dbReference type="NCBI Taxonomy" id="478820"/>
    <lineage>
        <taxon>Eukaryota</taxon>
        <taxon>Sar</taxon>
        <taxon>Stramenopiles</taxon>
        <taxon>Bigyra</taxon>
        <taxon>Opalozoa</taxon>
        <taxon>Opalinata</taxon>
        <taxon>Blastocystidae</taxon>
        <taxon>Blastocystis</taxon>
    </lineage>
</organism>
<protein>
    <submittedName>
        <fullName evidence="1">RspH10B</fullName>
    </submittedName>
</protein>
<dbReference type="EMBL" id="LXWW01000412">
    <property type="protein sequence ID" value="OAO13382.1"/>
    <property type="molecule type" value="Genomic_DNA"/>
</dbReference>